<gene>
    <name evidence="1" type="ORF">GCM10023220_36710</name>
</gene>
<accession>A0ABP9C2E3</accession>
<dbReference type="EMBL" id="BAABIG010000033">
    <property type="protein sequence ID" value="GAA4804010.1"/>
    <property type="molecule type" value="Genomic_DNA"/>
</dbReference>
<dbReference type="RefSeq" id="WP_345620833.1">
    <property type="nucleotide sequence ID" value="NZ_BAABIG010000033.1"/>
</dbReference>
<dbReference type="InterPro" id="IPR003718">
    <property type="entry name" value="OsmC/Ohr_fam"/>
</dbReference>
<dbReference type="InterPro" id="IPR036102">
    <property type="entry name" value="OsmC/Ohrsf"/>
</dbReference>
<sequence>MTDDSLRSVTVERISTGHFVATNARGGRIAFGSAGDPQDGTAFTPVELLLAALGGCSAVDVDLATGRHAEPDRFTVAVTGHKTDDDLGNRLTGLQVAFHVTFPDGAGADRARAILPRAVKASHDRLCTVSRTVEAGTPVATTVTTTAEDA</sequence>
<dbReference type="Gene3D" id="3.30.300.20">
    <property type="match status" value="1"/>
</dbReference>
<keyword evidence="2" id="KW-1185">Reference proteome</keyword>
<dbReference type="PANTHER" id="PTHR34352">
    <property type="entry name" value="PROTEIN YHFA"/>
    <property type="match status" value="1"/>
</dbReference>
<reference evidence="2" key="1">
    <citation type="journal article" date="2019" name="Int. J. Syst. Evol. Microbiol.">
        <title>The Global Catalogue of Microorganisms (GCM) 10K type strain sequencing project: providing services to taxonomists for standard genome sequencing and annotation.</title>
        <authorList>
            <consortium name="The Broad Institute Genomics Platform"/>
            <consortium name="The Broad Institute Genome Sequencing Center for Infectious Disease"/>
            <person name="Wu L."/>
            <person name="Ma J."/>
        </authorList>
    </citation>
    <scope>NUCLEOTIDE SEQUENCE [LARGE SCALE GENOMIC DNA]</scope>
    <source>
        <strain evidence="2">JCM 18081</strain>
    </source>
</reference>
<comment type="caution">
    <text evidence="1">The sequence shown here is derived from an EMBL/GenBank/DDBJ whole genome shotgun (WGS) entry which is preliminary data.</text>
</comment>
<dbReference type="Proteomes" id="UP001501265">
    <property type="component" value="Unassembled WGS sequence"/>
</dbReference>
<proteinExistence type="predicted"/>
<dbReference type="InterPro" id="IPR015946">
    <property type="entry name" value="KH_dom-like_a/b"/>
</dbReference>
<organism evidence="1 2">
    <name type="scientific">Streptomyces ziwulingensis</name>
    <dbReference type="NCBI Taxonomy" id="1045501"/>
    <lineage>
        <taxon>Bacteria</taxon>
        <taxon>Bacillati</taxon>
        <taxon>Actinomycetota</taxon>
        <taxon>Actinomycetes</taxon>
        <taxon>Kitasatosporales</taxon>
        <taxon>Streptomycetaceae</taxon>
        <taxon>Streptomyces</taxon>
    </lineage>
</organism>
<evidence type="ECO:0000313" key="2">
    <source>
        <dbReference type="Proteomes" id="UP001501265"/>
    </source>
</evidence>
<dbReference type="PANTHER" id="PTHR34352:SF1">
    <property type="entry name" value="PROTEIN YHFA"/>
    <property type="match status" value="1"/>
</dbReference>
<name>A0ABP9C2E3_9ACTN</name>
<protein>
    <submittedName>
        <fullName evidence="1">OsmC family protein</fullName>
    </submittedName>
</protein>
<evidence type="ECO:0000313" key="1">
    <source>
        <dbReference type="EMBL" id="GAA4804010.1"/>
    </source>
</evidence>
<dbReference type="SUPFAM" id="SSF82784">
    <property type="entry name" value="OsmC-like"/>
    <property type="match status" value="1"/>
</dbReference>
<dbReference type="Pfam" id="PF02566">
    <property type="entry name" value="OsmC"/>
    <property type="match status" value="1"/>
</dbReference>